<evidence type="ECO:0000313" key="1">
    <source>
        <dbReference type="EMBL" id="EAY12274.1"/>
    </source>
</evidence>
<dbReference type="SMR" id="A2E4T5"/>
<reference evidence="1" key="1">
    <citation type="submission" date="2006-10" db="EMBL/GenBank/DDBJ databases">
        <authorList>
            <person name="Amadeo P."/>
            <person name="Zhao Q."/>
            <person name="Wortman J."/>
            <person name="Fraser-Liggett C."/>
            <person name="Carlton J."/>
        </authorList>
    </citation>
    <scope>NUCLEOTIDE SEQUENCE</scope>
    <source>
        <strain evidence="1">G3</strain>
    </source>
</reference>
<gene>
    <name evidence="1" type="ORF">TVAG_160800</name>
</gene>
<evidence type="ECO:0000313" key="2">
    <source>
        <dbReference type="Proteomes" id="UP000001542"/>
    </source>
</evidence>
<dbReference type="AlphaFoldDB" id="A2E4T5"/>
<dbReference type="KEGG" id="tva:4770253"/>
<dbReference type="VEuPathDB" id="TrichDB:TVAG_160800"/>
<proteinExistence type="predicted"/>
<dbReference type="VEuPathDB" id="TrichDB:TVAGG3_0227790"/>
<dbReference type="Proteomes" id="UP000001542">
    <property type="component" value="Unassembled WGS sequence"/>
</dbReference>
<sequence length="617" mass="70745">MIEFHINDIARKSTIVFWPPIVYPSSKHVSPIYYFLLLLIKSSKKPEKILSWIICDLFPTQWTVSTQKPPLYAISLLKGENKVVNYAILDEERVLHVYTPKQNSSYGYKSLFAERTSRAKITDEGKLNIYGPIGNLVQKLELNEPKLSKFWEQVYSSSPPHFFSFLTEIALPYPSLLYQSIYRQIVHVDLIPVHAFSKPGVIKPENYSDLLKSLFTIGFYSQKFIPIVSTIILSVYEIPTVTAEYVSSPLCIVHHIAPALLSAINNKEFIEFKDKIINYIKSKEKFNILEKPEELGKTFFTTMKYILDAASLLPMSIRQIASLISTFATIRFNSRNDLITILSDFYSSLFTDFCLKDKDFNVTEVRKLVYMTFKYNKLIPKYSFPGWNERIEKKFVPLIHKLVFELAKPINNVEYQAPSLKKLDESLGCIVGIIVKNQKSILKEVNELESGKFRTTCLSWLFASSLVLQFDFLENDDVKAAKAPPMIGLSPLFMDKKRSLFFSALSLGIDCTKFLNDDQQTDETEQKPINVYDENGEQQNIEETEQTENENEIKNEINDVQSNDDFVAYDSVSSSSTTSVFDYPFAEPIVDKRAAFVDYPIVNQEQSDISDFSSSDV</sequence>
<keyword evidence="2" id="KW-1185">Reference proteome</keyword>
<organism evidence="1 2">
    <name type="scientific">Trichomonas vaginalis (strain ATCC PRA-98 / G3)</name>
    <dbReference type="NCBI Taxonomy" id="412133"/>
    <lineage>
        <taxon>Eukaryota</taxon>
        <taxon>Metamonada</taxon>
        <taxon>Parabasalia</taxon>
        <taxon>Trichomonadida</taxon>
        <taxon>Trichomonadidae</taxon>
        <taxon>Trichomonas</taxon>
    </lineage>
</organism>
<name>A2E4T5_TRIV3</name>
<dbReference type="InParanoid" id="A2E4T5"/>
<protein>
    <submittedName>
        <fullName evidence="1">Uncharacterized protein</fullName>
    </submittedName>
</protein>
<dbReference type="EMBL" id="DS113304">
    <property type="protein sequence ID" value="EAY12274.1"/>
    <property type="molecule type" value="Genomic_DNA"/>
</dbReference>
<dbReference type="RefSeq" id="XP_001324497.1">
    <property type="nucleotide sequence ID" value="XM_001324462.1"/>
</dbReference>
<reference evidence="1" key="2">
    <citation type="journal article" date="2007" name="Science">
        <title>Draft genome sequence of the sexually transmitted pathogen Trichomonas vaginalis.</title>
        <authorList>
            <person name="Carlton J.M."/>
            <person name="Hirt R.P."/>
            <person name="Silva J.C."/>
            <person name="Delcher A.L."/>
            <person name="Schatz M."/>
            <person name="Zhao Q."/>
            <person name="Wortman J.R."/>
            <person name="Bidwell S.L."/>
            <person name="Alsmark U.C.M."/>
            <person name="Besteiro S."/>
            <person name="Sicheritz-Ponten T."/>
            <person name="Noel C.J."/>
            <person name="Dacks J.B."/>
            <person name="Foster P.G."/>
            <person name="Simillion C."/>
            <person name="Van de Peer Y."/>
            <person name="Miranda-Saavedra D."/>
            <person name="Barton G.J."/>
            <person name="Westrop G.D."/>
            <person name="Mueller S."/>
            <person name="Dessi D."/>
            <person name="Fiori P.L."/>
            <person name="Ren Q."/>
            <person name="Paulsen I."/>
            <person name="Zhang H."/>
            <person name="Bastida-Corcuera F.D."/>
            <person name="Simoes-Barbosa A."/>
            <person name="Brown M.T."/>
            <person name="Hayes R.D."/>
            <person name="Mukherjee M."/>
            <person name="Okumura C.Y."/>
            <person name="Schneider R."/>
            <person name="Smith A.J."/>
            <person name="Vanacova S."/>
            <person name="Villalvazo M."/>
            <person name="Haas B.J."/>
            <person name="Pertea M."/>
            <person name="Feldblyum T.V."/>
            <person name="Utterback T.R."/>
            <person name="Shu C.L."/>
            <person name="Osoegawa K."/>
            <person name="de Jong P.J."/>
            <person name="Hrdy I."/>
            <person name="Horvathova L."/>
            <person name="Zubacova Z."/>
            <person name="Dolezal P."/>
            <person name="Malik S.B."/>
            <person name="Logsdon J.M. Jr."/>
            <person name="Henze K."/>
            <person name="Gupta A."/>
            <person name="Wang C.C."/>
            <person name="Dunne R.L."/>
            <person name="Upcroft J.A."/>
            <person name="Upcroft P."/>
            <person name="White O."/>
            <person name="Salzberg S.L."/>
            <person name="Tang P."/>
            <person name="Chiu C.-H."/>
            <person name="Lee Y.-S."/>
            <person name="Embley T.M."/>
            <person name="Coombs G.H."/>
            <person name="Mottram J.C."/>
            <person name="Tachezy J."/>
            <person name="Fraser-Liggett C.M."/>
            <person name="Johnson P.J."/>
        </authorList>
    </citation>
    <scope>NUCLEOTIDE SEQUENCE [LARGE SCALE GENOMIC DNA]</scope>
    <source>
        <strain evidence="1">G3</strain>
    </source>
</reference>
<accession>A2E4T5</accession>